<sequence>MKSFLLLAITNLAVVALLMIMFFLLSPFLEQYGITSNETVTLGIFSLIFGFTGSFISLLLSKTVAKTTMGLQMIDPNAPRNDAERWILNTTYKLADAANVKRPEVGIFQGAPNAFATGPSKNNSLVAVSTGLLQSMNKDEVEAVIGHEMSHIKNGDMVTMTLLQGVLNTFVIFLSRLIGRAVARDNRGGGFMYFGVYFVLQTFLGGIATLIICWYSRRREFRADSGSADLLQNNQSMIDALSVLGGLKDSAKLPSGFAAFGICFGGVLSTHPPIEKRIASLQNWRANPKNFERPQVTQTQVSQSKNKPQNKDFDRSGFFK</sequence>
<dbReference type="OrthoDB" id="15218at2"/>
<keyword evidence="2" id="KW-1003">Cell membrane</keyword>
<evidence type="ECO:0000256" key="11">
    <source>
        <dbReference type="RuleBase" id="RU003983"/>
    </source>
</evidence>
<keyword evidence="8 13" id="KW-1133">Transmembrane helix</keyword>
<dbReference type="PANTHER" id="PTHR43221">
    <property type="entry name" value="PROTEASE HTPX"/>
    <property type="match status" value="1"/>
</dbReference>
<accession>G4Q9W2</accession>
<feature type="transmembrane region" description="Helical" evidence="13">
    <location>
        <begin position="157"/>
        <end position="179"/>
    </location>
</feature>
<dbReference type="Gene3D" id="3.30.2010.10">
    <property type="entry name" value="Metalloproteases ('zincins'), catalytic domain"/>
    <property type="match status" value="1"/>
</dbReference>
<dbReference type="Pfam" id="PF01435">
    <property type="entry name" value="Peptidase_M48"/>
    <property type="match status" value="1"/>
</dbReference>
<evidence type="ECO:0000313" key="15">
    <source>
        <dbReference type="EMBL" id="AEP36881.1"/>
    </source>
</evidence>
<reference evidence="15 16" key="2">
    <citation type="journal article" date="2012" name="PLoS ONE">
        <title>Genomic characterization of the taylorella genus.</title>
        <authorList>
            <person name="Hebert L."/>
            <person name="Moumen B."/>
            <person name="Pons N."/>
            <person name="Duquesne F."/>
            <person name="Breuil M.F."/>
            <person name="Goux D."/>
            <person name="Batto J.M."/>
            <person name="Laugier C."/>
            <person name="Renault P."/>
            <person name="Petry S."/>
        </authorList>
    </citation>
    <scope>NUCLEOTIDE SEQUENCE [LARGE SCALE GENOMIC DNA]</scope>
    <source>
        <strain evidence="15 16">MCE3</strain>
    </source>
</reference>
<keyword evidence="16" id="KW-1185">Reference proteome</keyword>
<evidence type="ECO:0000256" key="7">
    <source>
        <dbReference type="ARBA" id="ARBA00022833"/>
    </source>
</evidence>
<comment type="cofactor">
    <cofactor evidence="11">
        <name>Zn(2+)</name>
        <dbReference type="ChEBI" id="CHEBI:29105"/>
    </cofactor>
    <text evidence="11">Binds 1 zinc ion per subunit.</text>
</comment>
<dbReference type="STRING" id="1008459.TASI_1127"/>
<dbReference type="HOGENOM" id="CLU_042266_1_0_4"/>
<dbReference type="InterPro" id="IPR050083">
    <property type="entry name" value="HtpX_protease"/>
</dbReference>
<evidence type="ECO:0000256" key="2">
    <source>
        <dbReference type="ARBA" id="ARBA00022475"/>
    </source>
</evidence>
<dbReference type="RefSeq" id="WP_014111775.1">
    <property type="nucleotide sequence ID" value="NC_016043.1"/>
</dbReference>
<comment type="subcellular location">
    <subcellularLocation>
        <location evidence="1">Cell membrane</location>
        <topology evidence="1">Multi-pass membrane protein</topology>
    </subcellularLocation>
</comment>
<name>G4Q9W2_TAYAM</name>
<dbReference type="EMBL" id="CP003059">
    <property type="protein sequence ID" value="AEP36881.1"/>
    <property type="molecule type" value="Genomic_DNA"/>
</dbReference>
<evidence type="ECO:0000259" key="14">
    <source>
        <dbReference type="Pfam" id="PF01435"/>
    </source>
</evidence>
<evidence type="ECO:0000256" key="6">
    <source>
        <dbReference type="ARBA" id="ARBA00022801"/>
    </source>
</evidence>
<dbReference type="Proteomes" id="UP000009284">
    <property type="component" value="Chromosome"/>
</dbReference>
<feature type="transmembrane region" description="Helical" evidence="13">
    <location>
        <begin position="5"/>
        <end position="28"/>
    </location>
</feature>
<evidence type="ECO:0000256" key="9">
    <source>
        <dbReference type="ARBA" id="ARBA00023049"/>
    </source>
</evidence>
<evidence type="ECO:0000256" key="3">
    <source>
        <dbReference type="ARBA" id="ARBA00022670"/>
    </source>
</evidence>
<organism evidence="15 16">
    <name type="scientific">Taylorella asinigenitalis (strain MCE3)</name>
    <dbReference type="NCBI Taxonomy" id="1008459"/>
    <lineage>
        <taxon>Bacteria</taxon>
        <taxon>Pseudomonadati</taxon>
        <taxon>Pseudomonadota</taxon>
        <taxon>Betaproteobacteria</taxon>
        <taxon>Burkholderiales</taxon>
        <taxon>Alcaligenaceae</taxon>
        <taxon>Taylorella</taxon>
    </lineage>
</organism>
<evidence type="ECO:0000313" key="16">
    <source>
        <dbReference type="Proteomes" id="UP000009284"/>
    </source>
</evidence>
<dbReference type="GO" id="GO:0046872">
    <property type="term" value="F:metal ion binding"/>
    <property type="evidence" value="ECO:0007669"/>
    <property type="project" value="UniProtKB-KW"/>
</dbReference>
<dbReference type="GO" id="GO:0005886">
    <property type="term" value="C:plasma membrane"/>
    <property type="evidence" value="ECO:0007669"/>
    <property type="project" value="UniProtKB-SubCell"/>
</dbReference>
<proteinExistence type="inferred from homology"/>
<comment type="similarity">
    <text evidence="11">Belongs to the peptidase M48 family.</text>
</comment>
<evidence type="ECO:0000256" key="12">
    <source>
        <dbReference type="SAM" id="MobiDB-lite"/>
    </source>
</evidence>
<feature type="transmembrane region" description="Helical" evidence="13">
    <location>
        <begin position="40"/>
        <end position="60"/>
    </location>
</feature>
<protein>
    <submittedName>
        <fullName evidence="15">Protease htpX like protein</fullName>
    </submittedName>
</protein>
<dbReference type="CDD" id="cd07335">
    <property type="entry name" value="M48B_HtpX_like"/>
    <property type="match status" value="1"/>
</dbReference>
<evidence type="ECO:0000256" key="8">
    <source>
        <dbReference type="ARBA" id="ARBA00022989"/>
    </source>
</evidence>
<dbReference type="KEGG" id="tas:TASI_1127"/>
<gene>
    <name evidence="15" type="ordered locus">TASI_1127</name>
</gene>
<dbReference type="NCBIfam" id="NF003965">
    <property type="entry name" value="PRK05457.1"/>
    <property type="match status" value="1"/>
</dbReference>
<evidence type="ECO:0000256" key="5">
    <source>
        <dbReference type="ARBA" id="ARBA00022723"/>
    </source>
</evidence>
<dbReference type="InterPro" id="IPR001915">
    <property type="entry name" value="Peptidase_M48"/>
</dbReference>
<keyword evidence="7 11" id="KW-0862">Zinc</keyword>
<keyword evidence="5" id="KW-0479">Metal-binding</keyword>
<evidence type="ECO:0000256" key="1">
    <source>
        <dbReference type="ARBA" id="ARBA00004651"/>
    </source>
</evidence>
<dbReference type="AlphaFoldDB" id="G4Q9W2"/>
<dbReference type="PANTHER" id="PTHR43221:SF1">
    <property type="entry name" value="PROTEASE HTPX"/>
    <property type="match status" value="1"/>
</dbReference>
<feature type="compositionally biased region" description="Polar residues" evidence="12">
    <location>
        <begin position="295"/>
        <end position="307"/>
    </location>
</feature>
<feature type="region of interest" description="Disordered" evidence="12">
    <location>
        <begin position="292"/>
        <end position="320"/>
    </location>
</feature>
<evidence type="ECO:0000256" key="4">
    <source>
        <dbReference type="ARBA" id="ARBA00022692"/>
    </source>
</evidence>
<feature type="compositionally biased region" description="Basic and acidic residues" evidence="12">
    <location>
        <begin position="309"/>
        <end position="320"/>
    </location>
</feature>
<reference key="1">
    <citation type="submission" date="2011-09" db="EMBL/GenBank/DDBJ databases">
        <title>Genomic characterization of the Taylorella genus.</title>
        <authorList>
            <person name="Hebert L."/>
            <person name="Moumen B."/>
            <person name="Pons N."/>
            <person name="Duquesne F."/>
            <person name="Breuil M.-F."/>
            <person name="Goux D."/>
            <person name="Batto J.-M."/>
            <person name="Renault P."/>
            <person name="Laugier C."/>
            <person name="Petry S."/>
        </authorList>
    </citation>
    <scope>NUCLEOTIDE SEQUENCE</scope>
    <source>
        <strain>MCE3</strain>
    </source>
</reference>
<evidence type="ECO:0000256" key="13">
    <source>
        <dbReference type="SAM" id="Phobius"/>
    </source>
</evidence>
<feature type="transmembrane region" description="Helical" evidence="13">
    <location>
        <begin position="191"/>
        <end position="215"/>
    </location>
</feature>
<dbReference type="GO" id="GO:0006508">
    <property type="term" value="P:proteolysis"/>
    <property type="evidence" value="ECO:0007669"/>
    <property type="project" value="UniProtKB-KW"/>
</dbReference>
<evidence type="ECO:0000256" key="10">
    <source>
        <dbReference type="ARBA" id="ARBA00023136"/>
    </source>
</evidence>
<keyword evidence="4 13" id="KW-0812">Transmembrane</keyword>
<keyword evidence="6 11" id="KW-0378">Hydrolase</keyword>
<keyword evidence="9 11" id="KW-0482">Metalloprotease</keyword>
<dbReference type="eggNOG" id="COG0501">
    <property type="taxonomic scope" value="Bacteria"/>
</dbReference>
<keyword evidence="3 11" id="KW-0645">Protease</keyword>
<keyword evidence="10 13" id="KW-0472">Membrane</keyword>
<dbReference type="GO" id="GO:0004222">
    <property type="term" value="F:metalloendopeptidase activity"/>
    <property type="evidence" value="ECO:0007669"/>
    <property type="project" value="InterPro"/>
</dbReference>
<feature type="domain" description="Peptidase M48" evidence="14">
    <location>
        <begin position="84"/>
        <end position="284"/>
    </location>
</feature>